<reference evidence="11 12" key="1">
    <citation type="submission" date="2017-07" db="EMBL/GenBank/DDBJ databases">
        <title>The genome sequence of Paludifilum halophilum highlights mechanisms for microbial adaptation to high salt environemnts.</title>
        <authorList>
            <person name="Belbahri L."/>
        </authorList>
    </citation>
    <scope>NUCLEOTIDE SEQUENCE [LARGE SCALE GENOMIC DNA]</scope>
    <source>
        <strain evidence="11 12">DSM 102817</strain>
    </source>
</reference>
<dbReference type="FunFam" id="3.30.950.10:FF:000001">
    <property type="entry name" value="Siroheme synthase"/>
    <property type="match status" value="1"/>
</dbReference>
<dbReference type="EC" id="2.1.1.107" evidence="2"/>
<dbReference type="SUPFAM" id="SSF53790">
    <property type="entry name" value="Tetrapyrrole methylase"/>
    <property type="match status" value="1"/>
</dbReference>
<name>A0A235B9A3_9BACL</name>
<dbReference type="AlphaFoldDB" id="A0A235B9A3"/>
<dbReference type="OrthoDB" id="9815856at2"/>
<dbReference type="InterPro" id="IPR035996">
    <property type="entry name" value="4pyrrol_Methylase_sf"/>
</dbReference>
<dbReference type="RefSeq" id="WP_094263160.1">
    <property type="nucleotide sequence ID" value="NZ_NOWF01000002.1"/>
</dbReference>
<dbReference type="EMBL" id="NOWF01000002">
    <property type="protein sequence ID" value="OYD08812.1"/>
    <property type="molecule type" value="Genomic_DNA"/>
</dbReference>
<keyword evidence="4 9" id="KW-0489">Methyltransferase</keyword>
<dbReference type="CDD" id="cd11642">
    <property type="entry name" value="SUMT"/>
    <property type="match status" value="1"/>
</dbReference>
<evidence type="ECO:0000313" key="12">
    <source>
        <dbReference type="Proteomes" id="UP000215459"/>
    </source>
</evidence>
<evidence type="ECO:0000259" key="10">
    <source>
        <dbReference type="Pfam" id="PF00590"/>
    </source>
</evidence>
<protein>
    <recommendedName>
        <fullName evidence="3">Uroporphyrinogen-III C-methyltransferase</fullName>
        <ecNumber evidence="2">2.1.1.107</ecNumber>
    </recommendedName>
    <alternativeName>
        <fullName evidence="8">Uroporphyrinogen III methylase</fullName>
    </alternativeName>
</protein>
<dbReference type="PROSITE" id="PS00840">
    <property type="entry name" value="SUMT_2"/>
    <property type="match status" value="1"/>
</dbReference>
<proteinExistence type="inferred from homology"/>
<gene>
    <name evidence="11" type="primary">cobA</name>
    <name evidence="11" type="ORF">CHM34_03180</name>
</gene>
<evidence type="ECO:0000256" key="4">
    <source>
        <dbReference type="ARBA" id="ARBA00022603"/>
    </source>
</evidence>
<dbReference type="Gene3D" id="3.30.950.10">
    <property type="entry name" value="Methyltransferase, Cobalt-precorrin-4 Transmethylase, Domain 2"/>
    <property type="match status" value="1"/>
</dbReference>
<dbReference type="GO" id="GO:0019354">
    <property type="term" value="P:siroheme biosynthetic process"/>
    <property type="evidence" value="ECO:0007669"/>
    <property type="project" value="InterPro"/>
</dbReference>
<dbReference type="InterPro" id="IPR050161">
    <property type="entry name" value="Siro_Cobalamin_biosynth"/>
</dbReference>
<dbReference type="GO" id="GO:0004851">
    <property type="term" value="F:uroporphyrin-III C-methyltransferase activity"/>
    <property type="evidence" value="ECO:0007669"/>
    <property type="project" value="UniProtKB-EC"/>
</dbReference>
<organism evidence="11 12">
    <name type="scientific">Paludifilum halophilum</name>
    <dbReference type="NCBI Taxonomy" id="1642702"/>
    <lineage>
        <taxon>Bacteria</taxon>
        <taxon>Bacillati</taxon>
        <taxon>Bacillota</taxon>
        <taxon>Bacilli</taxon>
        <taxon>Bacillales</taxon>
        <taxon>Thermoactinomycetaceae</taxon>
        <taxon>Paludifilum</taxon>
    </lineage>
</organism>
<evidence type="ECO:0000313" key="11">
    <source>
        <dbReference type="EMBL" id="OYD08812.1"/>
    </source>
</evidence>
<evidence type="ECO:0000256" key="2">
    <source>
        <dbReference type="ARBA" id="ARBA00012162"/>
    </source>
</evidence>
<evidence type="ECO:0000256" key="9">
    <source>
        <dbReference type="RuleBase" id="RU003960"/>
    </source>
</evidence>
<keyword evidence="6" id="KW-0949">S-adenosyl-L-methionine</keyword>
<evidence type="ECO:0000256" key="6">
    <source>
        <dbReference type="ARBA" id="ARBA00022691"/>
    </source>
</evidence>
<sequence length="300" mass="33464">MKDGRVYIVGAGPGDPELITVKGLKALRRADVLLYDRLVHPRLLSQTSEHCEKIDVGKRADRHRMTQDAINEMLVKKAREQKRVVRLKGGDPFVFGRGGEEAAVLKSRGIPYEVIPGIPSATAVPAYAGIPVTHRDYSSSFIVVTGHERRDKKEPRVKWKDLAQAAETLVILMGVKHLSRICDQLLRHGRRPETPVALIRWGSRREQETWTGTLADIAHGEESVRWKAPAVIVVGEVVRMREAIAWYEQQFGAHPEEDRSVTVFEDHGAVPGFGWKGDEIGLPAVENVHDPLLPGKRVKG</sequence>
<dbReference type="GO" id="GO:0032259">
    <property type="term" value="P:methylation"/>
    <property type="evidence" value="ECO:0007669"/>
    <property type="project" value="UniProtKB-KW"/>
</dbReference>
<feature type="domain" description="Tetrapyrrole methylase" evidence="10">
    <location>
        <begin position="5"/>
        <end position="217"/>
    </location>
</feature>
<dbReference type="InterPro" id="IPR014777">
    <property type="entry name" value="4pyrrole_Mease_sub1"/>
</dbReference>
<dbReference type="InterPro" id="IPR006366">
    <property type="entry name" value="CobA/CysG_C"/>
</dbReference>
<keyword evidence="5 9" id="KW-0808">Transferase</keyword>
<dbReference type="PROSITE" id="PS00839">
    <property type="entry name" value="SUMT_1"/>
    <property type="match status" value="1"/>
</dbReference>
<evidence type="ECO:0000256" key="5">
    <source>
        <dbReference type="ARBA" id="ARBA00022679"/>
    </source>
</evidence>
<dbReference type="FunFam" id="3.40.1010.10:FF:000001">
    <property type="entry name" value="Siroheme synthase"/>
    <property type="match status" value="1"/>
</dbReference>
<evidence type="ECO:0000256" key="8">
    <source>
        <dbReference type="ARBA" id="ARBA00079776"/>
    </source>
</evidence>
<comment type="similarity">
    <text evidence="1 9">Belongs to the precorrin methyltransferase family.</text>
</comment>
<keyword evidence="7" id="KW-0627">Porphyrin biosynthesis</keyword>
<evidence type="ECO:0000256" key="7">
    <source>
        <dbReference type="ARBA" id="ARBA00023244"/>
    </source>
</evidence>
<dbReference type="Gene3D" id="3.40.1010.10">
    <property type="entry name" value="Cobalt-precorrin-4 Transmethylase, Domain 1"/>
    <property type="match status" value="1"/>
</dbReference>
<dbReference type="InterPro" id="IPR014776">
    <property type="entry name" value="4pyrrole_Mease_sub2"/>
</dbReference>
<evidence type="ECO:0000256" key="1">
    <source>
        <dbReference type="ARBA" id="ARBA00005879"/>
    </source>
</evidence>
<dbReference type="NCBIfam" id="TIGR01469">
    <property type="entry name" value="cobA_cysG_Cterm"/>
    <property type="match status" value="1"/>
</dbReference>
<dbReference type="PANTHER" id="PTHR45790:SF3">
    <property type="entry name" value="S-ADENOSYL-L-METHIONINE-DEPENDENT UROPORPHYRINOGEN III METHYLTRANSFERASE, CHLOROPLASTIC"/>
    <property type="match status" value="1"/>
</dbReference>
<evidence type="ECO:0000256" key="3">
    <source>
        <dbReference type="ARBA" id="ARBA00018323"/>
    </source>
</evidence>
<dbReference type="Pfam" id="PF00590">
    <property type="entry name" value="TP_methylase"/>
    <property type="match status" value="1"/>
</dbReference>
<keyword evidence="12" id="KW-1185">Reference proteome</keyword>
<dbReference type="Proteomes" id="UP000215459">
    <property type="component" value="Unassembled WGS sequence"/>
</dbReference>
<accession>A0A235B9A3</accession>
<dbReference type="PANTHER" id="PTHR45790">
    <property type="entry name" value="SIROHEME SYNTHASE-RELATED"/>
    <property type="match status" value="1"/>
</dbReference>
<dbReference type="InterPro" id="IPR000878">
    <property type="entry name" value="4pyrrol_Mease"/>
</dbReference>
<dbReference type="InterPro" id="IPR003043">
    <property type="entry name" value="Uropor_MeTrfase_CS"/>
</dbReference>
<comment type="caution">
    <text evidence="11">The sequence shown here is derived from an EMBL/GenBank/DDBJ whole genome shotgun (WGS) entry which is preliminary data.</text>
</comment>
<dbReference type="NCBIfam" id="NF004790">
    <property type="entry name" value="PRK06136.1"/>
    <property type="match status" value="1"/>
</dbReference>